<proteinExistence type="predicted"/>
<feature type="transmembrane region" description="Helical" evidence="1">
    <location>
        <begin position="127"/>
        <end position="156"/>
    </location>
</feature>
<evidence type="ECO:0000313" key="4">
    <source>
        <dbReference type="WBParaSite" id="HDID_0001088501-mRNA-1"/>
    </source>
</evidence>
<reference evidence="4" key="1">
    <citation type="submission" date="2017-02" db="UniProtKB">
        <authorList>
            <consortium name="WormBaseParasite"/>
        </authorList>
    </citation>
    <scope>IDENTIFICATION</scope>
</reference>
<dbReference type="PANTHER" id="PTHR20992:SF9">
    <property type="entry name" value="AT15442P-RELATED"/>
    <property type="match status" value="1"/>
</dbReference>
<reference evidence="2 3" key="2">
    <citation type="submission" date="2018-11" db="EMBL/GenBank/DDBJ databases">
        <authorList>
            <consortium name="Pathogen Informatics"/>
        </authorList>
    </citation>
    <scope>NUCLEOTIDE SEQUENCE [LARGE SCALE GENOMIC DNA]</scope>
</reference>
<evidence type="ECO:0000313" key="3">
    <source>
        <dbReference type="Proteomes" id="UP000274504"/>
    </source>
</evidence>
<sequence>MFPLVTNWAKIERQCGPRETDENRPVSPGSAALEEMKMEDVEFPVLGRAFAEKVLDRLSYYNVGKTEDSNIMIIDPAAVVYKRPRSTGPQDIPMKHFQKFVNSLKSRLTVAQVYHAISNQGNFNFNYLCFLICAAVVADIALVTNSAACVFASMLLSPVMASNFLV</sequence>
<evidence type="ECO:0000256" key="1">
    <source>
        <dbReference type="SAM" id="Phobius"/>
    </source>
</evidence>
<keyword evidence="1" id="KW-1133">Transmembrane helix</keyword>
<dbReference type="InterPro" id="IPR005240">
    <property type="entry name" value="DUF389"/>
</dbReference>
<keyword evidence="1" id="KW-0472">Membrane</keyword>
<gene>
    <name evidence="2" type="ORF">HDID_LOCUS10883</name>
</gene>
<evidence type="ECO:0000313" key="2">
    <source>
        <dbReference type="EMBL" id="VDL64237.1"/>
    </source>
</evidence>
<organism evidence="4">
    <name type="scientific">Hymenolepis diminuta</name>
    <name type="common">Rat tapeworm</name>
    <dbReference type="NCBI Taxonomy" id="6216"/>
    <lineage>
        <taxon>Eukaryota</taxon>
        <taxon>Metazoa</taxon>
        <taxon>Spiralia</taxon>
        <taxon>Lophotrochozoa</taxon>
        <taxon>Platyhelminthes</taxon>
        <taxon>Cestoda</taxon>
        <taxon>Eucestoda</taxon>
        <taxon>Cyclophyllidea</taxon>
        <taxon>Hymenolepididae</taxon>
        <taxon>Hymenolepis</taxon>
    </lineage>
</organism>
<dbReference type="WBParaSite" id="HDID_0001088501-mRNA-1">
    <property type="protein sequence ID" value="HDID_0001088501-mRNA-1"/>
    <property type="gene ID" value="HDID_0001088501"/>
</dbReference>
<accession>A0A0R3SYP0</accession>
<keyword evidence="1" id="KW-0812">Transmembrane</keyword>
<dbReference type="Proteomes" id="UP000274504">
    <property type="component" value="Unassembled WGS sequence"/>
</dbReference>
<dbReference type="AlphaFoldDB" id="A0A0R3SYP0"/>
<dbReference type="PANTHER" id="PTHR20992">
    <property type="entry name" value="AT15442P-RELATED"/>
    <property type="match status" value="1"/>
</dbReference>
<name>A0A0R3SYP0_HYMDI</name>
<dbReference type="OrthoDB" id="543859at2759"/>
<dbReference type="EMBL" id="UYSG01012062">
    <property type="protein sequence ID" value="VDL64237.1"/>
    <property type="molecule type" value="Genomic_DNA"/>
</dbReference>
<protein>
    <submittedName>
        <fullName evidence="4">PHM7_ext domain-containing protein</fullName>
    </submittedName>
</protein>
<dbReference type="STRING" id="6216.A0A0R3SYP0"/>